<dbReference type="InterPro" id="IPR016158">
    <property type="entry name" value="Cullin_homology"/>
</dbReference>
<evidence type="ECO:0000256" key="2">
    <source>
        <dbReference type="ARBA" id="ARBA00022499"/>
    </source>
</evidence>
<dbReference type="FunCoup" id="A0A0C3FB14">
    <property type="interactions" value="600"/>
</dbReference>
<dbReference type="InterPro" id="IPR036390">
    <property type="entry name" value="WH_DNA-bd_sf"/>
</dbReference>
<dbReference type="GO" id="GO:0031625">
    <property type="term" value="F:ubiquitin protein ligase binding"/>
    <property type="evidence" value="ECO:0007669"/>
    <property type="project" value="InterPro"/>
</dbReference>
<evidence type="ECO:0000259" key="7">
    <source>
        <dbReference type="PROSITE" id="PS50069"/>
    </source>
</evidence>
<dbReference type="InterPro" id="IPR036388">
    <property type="entry name" value="WH-like_DNA-bd_sf"/>
</dbReference>
<evidence type="ECO:0000256" key="4">
    <source>
        <dbReference type="PROSITE-ProRule" id="PRU00330"/>
    </source>
</evidence>
<evidence type="ECO:0000256" key="3">
    <source>
        <dbReference type="ARBA" id="ARBA00022843"/>
    </source>
</evidence>
<reference evidence="8 9" key="1">
    <citation type="submission" date="2014-04" db="EMBL/GenBank/DDBJ databases">
        <authorList>
            <consortium name="DOE Joint Genome Institute"/>
            <person name="Kuo A."/>
            <person name="Tarkka M."/>
            <person name="Buscot F."/>
            <person name="Kohler A."/>
            <person name="Nagy L.G."/>
            <person name="Floudas D."/>
            <person name="Copeland A."/>
            <person name="Barry K.W."/>
            <person name="Cichocki N."/>
            <person name="Veneault-Fourrey C."/>
            <person name="LaButti K."/>
            <person name="Lindquist E.A."/>
            <person name="Lipzen A."/>
            <person name="Lundell T."/>
            <person name="Morin E."/>
            <person name="Murat C."/>
            <person name="Sun H."/>
            <person name="Tunlid A."/>
            <person name="Henrissat B."/>
            <person name="Grigoriev I.V."/>
            <person name="Hibbett D.S."/>
            <person name="Martin F."/>
            <person name="Nordberg H.P."/>
            <person name="Cantor M.N."/>
            <person name="Hua S.X."/>
        </authorList>
    </citation>
    <scope>NUCLEOTIDE SEQUENCE [LARGE SCALE GENOMIC DNA]</scope>
    <source>
        <strain evidence="8 9">F 1598</strain>
    </source>
</reference>
<dbReference type="GO" id="GO:0006511">
    <property type="term" value="P:ubiquitin-dependent protein catabolic process"/>
    <property type="evidence" value="ECO:0007669"/>
    <property type="project" value="InterPro"/>
</dbReference>
<evidence type="ECO:0000313" key="8">
    <source>
        <dbReference type="EMBL" id="KIM81855.1"/>
    </source>
</evidence>
<evidence type="ECO:0000256" key="1">
    <source>
        <dbReference type="ARBA" id="ARBA00006019"/>
    </source>
</evidence>
<dbReference type="AlphaFoldDB" id="A0A0C3FB14"/>
<dbReference type="Proteomes" id="UP000054166">
    <property type="component" value="Unassembled WGS sequence"/>
</dbReference>
<reference evidence="9" key="2">
    <citation type="submission" date="2015-01" db="EMBL/GenBank/DDBJ databases">
        <title>Evolutionary Origins and Diversification of the Mycorrhizal Mutualists.</title>
        <authorList>
            <consortium name="DOE Joint Genome Institute"/>
            <consortium name="Mycorrhizal Genomics Consortium"/>
            <person name="Kohler A."/>
            <person name="Kuo A."/>
            <person name="Nagy L.G."/>
            <person name="Floudas D."/>
            <person name="Copeland A."/>
            <person name="Barry K.W."/>
            <person name="Cichocki N."/>
            <person name="Veneault-Fourrey C."/>
            <person name="LaButti K."/>
            <person name="Lindquist E.A."/>
            <person name="Lipzen A."/>
            <person name="Lundell T."/>
            <person name="Morin E."/>
            <person name="Murat C."/>
            <person name="Riley R."/>
            <person name="Ohm R."/>
            <person name="Sun H."/>
            <person name="Tunlid A."/>
            <person name="Henrissat B."/>
            <person name="Grigoriev I.V."/>
            <person name="Hibbett D.S."/>
            <person name="Martin F."/>
        </authorList>
    </citation>
    <scope>NUCLEOTIDE SEQUENCE [LARGE SCALE GENOMIC DNA]</scope>
    <source>
        <strain evidence="9">F 1598</strain>
    </source>
</reference>
<organism evidence="8 9">
    <name type="scientific">Piloderma croceum (strain F 1598)</name>
    <dbReference type="NCBI Taxonomy" id="765440"/>
    <lineage>
        <taxon>Eukaryota</taxon>
        <taxon>Fungi</taxon>
        <taxon>Dikarya</taxon>
        <taxon>Basidiomycota</taxon>
        <taxon>Agaricomycotina</taxon>
        <taxon>Agaricomycetes</taxon>
        <taxon>Agaricomycetidae</taxon>
        <taxon>Atheliales</taxon>
        <taxon>Atheliaceae</taxon>
        <taxon>Piloderma</taxon>
    </lineage>
</organism>
<dbReference type="FunFam" id="1.10.10.10:FF:000014">
    <property type="entry name" value="Cullin 1"/>
    <property type="match status" value="1"/>
</dbReference>
<accession>A0A0C3FB14</accession>
<dbReference type="Gene3D" id="1.20.1310.10">
    <property type="entry name" value="Cullin Repeats"/>
    <property type="match status" value="4"/>
</dbReference>
<name>A0A0C3FB14_PILCF</name>
<evidence type="ECO:0000313" key="9">
    <source>
        <dbReference type="Proteomes" id="UP000054166"/>
    </source>
</evidence>
<dbReference type="SMART" id="SM00182">
    <property type="entry name" value="CULLIN"/>
    <property type="match status" value="1"/>
</dbReference>
<sequence length="806" mass="91405">MADVVTLLDLPQTSNAFTSLRATVFQVINDGSASPPRKTARLEGDSDSGSASRSRSHVKEPNGSIVTLQIIGESVKSCPDHPTEFTQVRRCIRTLLTRRANETMPITYEAIYSACRSIVCVSNKGEGLYQTLRMELEYSLSRRAKELLDEKCTGSQWIAKFVETCDQFEKQVVLLQSWLTYLDRVYVMHNTKLRNVHDLSFAMFADRIFADPQITERLRSGIHSWVQNERENNPDHGTRPVISSLICHLETHEHYSSVFESYYLLITSDFYAAESLLKSTTVNAQEFLKHCALRGSEEDARSRHVLPESSWGMVKKVTESSLLDGRLTWLAKEAIGVLMKEKKTDGLTKMYGLFARNNGLKILCAHFKAYVQETVQDIVLDTARDDDMVQRLLDFKSFAESTLPTAFADEVQAPLVGTSEQGAMPQKQPNKDFGYALIDAFQTGFKARRNKPAEMIAKYLDKAMRKGQKDASDAAFEALLDSALGLYRFTNDKDVFRTFYHRALAKRLLLERSASNDFEKAMLKKLKEQYDPDFGMGDHMFNDLALSRETMLEFLSKEAADHPSQNLSVMVLQQSVWPFPVRKQDAGLPPSMQDQLTRYATFYKAKHKGHKLDWDHALGTATLKARFNVGPKELSVSLYQSIILLLFNEATELSYTDISGLTGMEDKELRRTLQSLACGNKKVLKKRPVGKDVGDEDVFYFNADFTDPRAKVHINSIQSKETPEESKRAQISIEGDRKHYLDAAIVRIMKARKELSYEQLKAATIDAVKSHFVPEVSVIKQRIAGLVEQEYLSRDDEDMNLYTYVA</sequence>
<dbReference type="Pfam" id="PF00888">
    <property type="entry name" value="Cullin"/>
    <property type="match status" value="1"/>
</dbReference>
<dbReference type="SMART" id="SM00884">
    <property type="entry name" value="Cullin_Nedd8"/>
    <property type="match status" value="1"/>
</dbReference>
<dbReference type="SUPFAM" id="SSF46785">
    <property type="entry name" value="Winged helix' DNA-binding domain"/>
    <property type="match status" value="1"/>
</dbReference>
<dbReference type="Gene3D" id="1.10.10.10">
    <property type="entry name" value="Winged helix-like DNA-binding domain superfamily/Winged helix DNA-binding domain"/>
    <property type="match status" value="1"/>
</dbReference>
<dbReference type="Pfam" id="PF10557">
    <property type="entry name" value="Cullin_Nedd8"/>
    <property type="match status" value="1"/>
</dbReference>
<dbReference type="InterPro" id="IPR036317">
    <property type="entry name" value="Cullin_homology_sf"/>
</dbReference>
<dbReference type="EMBL" id="KN832997">
    <property type="protein sequence ID" value="KIM81855.1"/>
    <property type="molecule type" value="Genomic_DNA"/>
</dbReference>
<dbReference type="InterPro" id="IPR045093">
    <property type="entry name" value="Cullin"/>
</dbReference>
<dbReference type="PANTHER" id="PTHR11932">
    <property type="entry name" value="CULLIN"/>
    <property type="match status" value="1"/>
</dbReference>
<dbReference type="InterPro" id="IPR001373">
    <property type="entry name" value="Cullin_N"/>
</dbReference>
<dbReference type="OrthoDB" id="27073at2759"/>
<dbReference type="InterPro" id="IPR059120">
    <property type="entry name" value="Cullin-like_AB"/>
</dbReference>
<dbReference type="Gene3D" id="3.30.230.130">
    <property type="entry name" value="Cullin, Chain C, Domain 2"/>
    <property type="match status" value="1"/>
</dbReference>
<gene>
    <name evidence="8" type="ORF">PILCRDRAFT_821213</name>
</gene>
<keyword evidence="2" id="KW-1017">Isopeptide bond</keyword>
<keyword evidence="9" id="KW-1185">Reference proteome</keyword>
<dbReference type="PROSITE" id="PS50069">
    <property type="entry name" value="CULLIN_2"/>
    <property type="match status" value="1"/>
</dbReference>
<feature type="region of interest" description="Disordered" evidence="6">
    <location>
        <begin position="33"/>
        <end position="60"/>
    </location>
</feature>
<evidence type="ECO:0000256" key="6">
    <source>
        <dbReference type="SAM" id="MobiDB-lite"/>
    </source>
</evidence>
<dbReference type="InParanoid" id="A0A0C3FB14"/>
<protein>
    <recommendedName>
        <fullName evidence="7">Cullin family profile domain-containing protein</fullName>
    </recommendedName>
</protein>
<dbReference type="HOGENOM" id="CLU_004747_7_2_1"/>
<feature type="domain" description="Cullin family profile" evidence="7">
    <location>
        <begin position="451"/>
        <end position="677"/>
    </location>
</feature>
<dbReference type="SUPFAM" id="SSF75632">
    <property type="entry name" value="Cullin homology domain"/>
    <property type="match status" value="1"/>
</dbReference>
<comment type="similarity">
    <text evidence="1 4 5">Belongs to the cullin family.</text>
</comment>
<dbReference type="Pfam" id="PF26557">
    <property type="entry name" value="Cullin_AB"/>
    <property type="match status" value="1"/>
</dbReference>
<dbReference type="InterPro" id="IPR019559">
    <property type="entry name" value="Cullin_neddylation_domain"/>
</dbReference>
<keyword evidence="3" id="KW-0832">Ubl conjugation</keyword>
<evidence type="ECO:0000256" key="5">
    <source>
        <dbReference type="RuleBase" id="RU003829"/>
    </source>
</evidence>
<dbReference type="STRING" id="765440.A0A0C3FB14"/>
<dbReference type="SUPFAM" id="SSF74788">
    <property type="entry name" value="Cullin repeat-like"/>
    <property type="match status" value="1"/>
</dbReference>
<proteinExistence type="inferred from homology"/>
<dbReference type="InterPro" id="IPR016159">
    <property type="entry name" value="Cullin_repeat-like_dom_sf"/>
</dbReference>